<organism evidence="1 2">
    <name type="scientific">Colletotrichum godetiae</name>
    <dbReference type="NCBI Taxonomy" id="1209918"/>
    <lineage>
        <taxon>Eukaryota</taxon>
        <taxon>Fungi</taxon>
        <taxon>Dikarya</taxon>
        <taxon>Ascomycota</taxon>
        <taxon>Pezizomycotina</taxon>
        <taxon>Sordariomycetes</taxon>
        <taxon>Hypocreomycetidae</taxon>
        <taxon>Glomerellales</taxon>
        <taxon>Glomerellaceae</taxon>
        <taxon>Colletotrichum</taxon>
        <taxon>Colletotrichum acutatum species complex</taxon>
    </lineage>
</organism>
<dbReference type="RefSeq" id="XP_060425956.1">
    <property type="nucleotide sequence ID" value="XM_060579872.1"/>
</dbReference>
<protein>
    <submittedName>
        <fullName evidence="1">Uncharacterized protein</fullName>
    </submittedName>
</protein>
<dbReference type="Proteomes" id="UP001224890">
    <property type="component" value="Unassembled WGS sequence"/>
</dbReference>
<dbReference type="EMBL" id="JAHMHR010000042">
    <property type="protein sequence ID" value="KAK1671953.1"/>
    <property type="molecule type" value="Genomic_DNA"/>
</dbReference>
<accession>A0AAJ0AGD2</accession>
<reference evidence="1" key="1">
    <citation type="submission" date="2021-06" db="EMBL/GenBank/DDBJ databases">
        <title>Comparative genomics, transcriptomics and evolutionary studies reveal genomic signatures of adaptation to plant cell wall in hemibiotrophic fungi.</title>
        <authorList>
            <consortium name="DOE Joint Genome Institute"/>
            <person name="Baroncelli R."/>
            <person name="Diaz J.F."/>
            <person name="Benocci T."/>
            <person name="Peng M."/>
            <person name="Battaglia E."/>
            <person name="Haridas S."/>
            <person name="Andreopoulos W."/>
            <person name="Labutti K."/>
            <person name="Pangilinan J."/>
            <person name="Floch G.L."/>
            <person name="Makela M.R."/>
            <person name="Henrissat B."/>
            <person name="Grigoriev I.V."/>
            <person name="Crouch J.A."/>
            <person name="De Vries R.P."/>
            <person name="Sukno S.A."/>
            <person name="Thon M.R."/>
        </authorList>
    </citation>
    <scope>NUCLEOTIDE SEQUENCE</scope>
    <source>
        <strain evidence="1">CBS 193.32</strain>
    </source>
</reference>
<name>A0AAJ0AGD2_9PEZI</name>
<sequence>MPSSKPSSKTYVQVWTCCICGDSGMTTRIDYCPACHNIRCSRCPVQTTRVR</sequence>
<evidence type="ECO:0000313" key="2">
    <source>
        <dbReference type="Proteomes" id="UP001224890"/>
    </source>
</evidence>
<dbReference type="GeneID" id="85464398"/>
<keyword evidence="2" id="KW-1185">Reference proteome</keyword>
<proteinExistence type="predicted"/>
<evidence type="ECO:0000313" key="1">
    <source>
        <dbReference type="EMBL" id="KAK1671953.1"/>
    </source>
</evidence>
<gene>
    <name evidence="1" type="ORF">BDP55DRAFT_731843</name>
</gene>
<comment type="caution">
    <text evidence="1">The sequence shown here is derived from an EMBL/GenBank/DDBJ whole genome shotgun (WGS) entry which is preliminary data.</text>
</comment>
<dbReference type="AlphaFoldDB" id="A0AAJ0AGD2"/>